<keyword evidence="1" id="KW-0812">Transmembrane</keyword>
<evidence type="ECO:0000256" key="1">
    <source>
        <dbReference type="SAM" id="Phobius"/>
    </source>
</evidence>
<keyword evidence="1" id="KW-0472">Membrane</keyword>
<dbReference type="EMBL" id="BLPG01000001">
    <property type="protein sequence ID" value="GFJ94196.1"/>
    <property type="molecule type" value="Genomic_DNA"/>
</dbReference>
<gene>
    <name evidence="2" type="ORF">Prum_078380</name>
</gene>
<feature type="transmembrane region" description="Helical" evidence="1">
    <location>
        <begin position="56"/>
        <end position="75"/>
    </location>
</feature>
<comment type="caution">
    <text evidence="2">The sequence shown here is derived from an EMBL/GenBank/DDBJ whole genome shotgun (WGS) entry which is preliminary data.</text>
</comment>
<keyword evidence="1" id="KW-1133">Transmembrane helix</keyword>
<dbReference type="RefSeq" id="WP_173081160.1">
    <property type="nucleotide sequence ID" value="NZ_BAABJB010000018.1"/>
</dbReference>
<feature type="transmembrane region" description="Helical" evidence="1">
    <location>
        <begin position="30"/>
        <end position="50"/>
    </location>
</feature>
<protein>
    <submittedName>
        <fullName evidence="2">Uncharacterized protein</fullName>
    </submittedName>
</protein>
<reference evidence="2 3" key="1">
    <citation type="submission" date="2020-03" db="EMBL/GenBank/DDBJ databases">
        <title>Whole genome shotgun sequence of Phytohabitans rumicis NBRC 108638.</title>
        <authorList>
            <person name="Komaki H."/>
            <person name="Tamura T."/>
        </authorList>
    </citation>
    <scope>NUCLEOTIDE SEQUENCE [LARGE SCALE GENOMIC DNA]</scope>
    <source>
        <strain evidence="2 3">NBRC 108638</strain>
    </source>
</reference>
<keyword evidence="3" id="KW-1185">Reference proteome</keyword>
<dbReference type="AlphaFoldDB" id="A0A6V8LJ48"/>
<reference evidence="2 3" key="2">
    <citation type="submission" date="2020-03" db="EMBL/GenBank/DDBJ databases">
        <authorList>
            <person name="Ichikawa N."/>
            <person name="Kimura A."/>
            <person name="Kitahashi Y."/>
            <person name="Uohara A."/>
        </authorList>
    </citation>
    <scope>NUCLEOTIDE SEQUENCE [LARGE SCALE GENOMIC DNA]</scope>
    <source>
        <strain evidence="2 3">NBRC 108638</strain>
    </source>
</reference>
<evidence type="ECO:0000313" key="3">
    <source>
        <dbReference type="Proteomes" id="UP000482960"/>
    </source>
</evidence>
<feature type="transmembrane region" description="Helical" evidence="1">
    <location>
        <begin position="87"/>
        <end position="107"/>
    </location>
</feature>
<accession>A0A6V8LJ48</accession>
<proteinExistence type="predicted"/>
<dbReference type="Proteomes" id="UP000482960">
    <property type="component" value="Unassembled WGS sequence"/>
</dbReference>
<evidence type="ECO:0000313" key="2">
    <source>
        <dbReference type="EMBL" id="GFJ94196.1"/>
    </source>
</evidence>
<sequence length="138" mass="14680">MRPKTDNAANGRLLDDFDVTADLGFPQYQWTHVSTSATLGLITGILALVASLTGLLAPQGAALGVVSVVICLVGLRAVDKPYVTGHGLVVLGLLAAVAAIVIGLVAMTGEFTWPNSGTNEVDRVHDWLDEKWSWLARW</sequence>
<organism evidence="2 3">
    <name type="scientific">Phytohabitans rumicis</name>
    <dbReference type="NCBI Taxonomy" id="1076125"/>
    <lineage>
        <taxon>Bacteria</taxon>
        <taxon>Bacillati</taxon>
        <taxon>Actinomycetota</taxon>
        <taxon>Actinomycetes</taxon>
        <taxon>Micromonosporales</taxon>
        <taxon>Micromonosporaceae</taxon>
    </lineage>
</organism>
<name>A0A6V8LJ48_9ACTN</name>